<proteinExistence type="predicted"/>
<comment type="caution">
    <text evidence="1">The sequence shown here is derived from an EMBL/GenBank/DDBJ whole genome shotgun (WGS) entry which is preliminary data.</text>
</comment>
<reference evidence="1" key="1">
    <citation type="submission" date="2016-12" db="EMBL/GenBank/DDBJ databases">
        <title>The genomes of Aspergillus section Nigri reveals drivers in fungal speciation.</title>
        <authorList>
            <consortium name="DOE Joint Genome Institute"/>
            <person name="Vesth T.C."/>
            <person name="Nybo J."/>
            <person name="Theobald S."/>
            <person name="Brandl J."/>
            <person name="Frisvad J.C."/>
            <person name="Nielsen K.F."/>
            <person name="Lyhne E.K."/>
            <person name="Kogle M.E."/>
            <person name="Kuo A."/>
            <person name="Riley R."/>
            <person name="Clum A."/>
            <person name="Nolan M."/>
            <person name="Lipzen A."/>
            <person name="Salamov A."/>
            <person name="Henrissat B."/>
            <person name="Wiebenga A."/>
            <person name="De vries R.P."/>
            <person name="Grigoriev I.V."/>
            <person name="Mortensen U.H."/>
            <person name="Andersen M.R."/>
            <person name="Baker S.E."/>
        </authorList>
    </citation>
    <scope>NUCLEOTIDE SEQUENCE</scope>
    <source>
        <strain evidence="1">IBT 28561</strain>
    </source>
</reference>
<protein>
    <submittedName>
        <fullName evidence="1">Uncharacterized protein</fullName>
    </submittedName>
</protein>
<dbReference type="Proteomes" id="UP000234254">
    <property type="component" value="Unassembled WGS sequence"/>
</dbReference>
<accession>A0A2I1DC00</accession>
<evidence type="ECO:0000313" key="1">
    <source>
        <dbReference type="EMBL" id="PKY07412.1"/>
    </source>
</evidence>
<dbReference type="RefSeq" id="XP_024696006.1">
    <property type="nucleotide sequence ID" value="XM_024835773.1"/>
</dbReference>
<evidence type="ECO:0000313" key="2">
    <source>
        <dbReference type="Proteomes" id="UP000234254"/>
    </source>
</evidence>
<keyword evidence="2" id="KW-1185">Reference proteome</keyword>
<organism evidence="1 2">
    <name type="scientific">Aspergillus campestris (strain IBT 28561)</name>
    <dbReference type="NCBI Taxonomy" id="1392248"/>
    <lineage>
        <taxon>Eukaryota</taxon>
        <taxon>Fungi</taxon>
        <taxon>Dikarya</taxon>
        <taxon>Ascomycota</taxon>
        <taxon>Pezizomycotina</taxon>
        <taxon>Eurotiomycetes</taxon>
        <taxon>Eurotiomycetidae</taxon>
        <taxon>Eurotiales</taxon>
        <taxon>Aspergillaceae</taxon>
        <taxon>Aspergillus</taxon>
        <taxon>Aspergillus subgen. Circumdati</taxon>
    </lineage>
</organism>
<dbReference type="EMBL" id="MSFM01000002">
    <property type="protein sequence ID" value="PKY07412.1"/>
    <property type="molecule type" value="Genomic_DNA"/>
</dbReference>
<sequence>MPHCKFLNTDVALSSDDQAPRTYSRRSCIDAALSILEIRTIFDDETGPDGQLYTMRWRASSFLKHEFLTATMLLSFLARQRQKGPIPLPEGYSLDRIMDALRQAHGIWVKSKNSPLEAKTVAAALQIVLGQQLDYPYRDIRRPDTNNDINLGLAMMMDPNFAWQWQTWFETELPQDSV</sequence>
<dbReference type="GeneID" id="36543297"/>
<dbReference type="VEuPathDB" id="FungiDB:P168DRAFT_279385"/>
<dbReference type="AlphaFoldDB" id="A0A2I1DC00"/>
<dbReference type="OrthoDB" id="4934715at2759"/>
<gene>
    <name evidence="1" type="ORF">P168DRAFT_279385</name>
</gene>
<name>A0A2I1DC00_ASPC2</name>